<keyword evidence="4" id="KW-0418">Kinase</keyword>
<evidence type="ECO:0000313" key="8">
    <source>
        <dbReference type="Proteomes" id="UP000502433"/>
    </source>
</evidence>
<dbReference type="CDD" id="cd00082">
    <property type="entry name" value="HisKA"/>
    <property type="match status" value="1"/>
</dbReference>
<evidence type="ECO:0000256" key="4">
    <source>
        <dbReference type="ARBA" id="ARBA00022777"/>
    </source>
</evidence>
<name>A0A6H2BVZ1_DOLFA</name>
<dbReference type="PROSITE" id="PS50109">
    <property type="entry name" value="HIS_KIN"/>
    <property type="match status" value="1"/>
</dbReference>
<dbReference type="Proteomes" id="UP000502433">
    <property type="component" value="Chromosome"/>
</dbReference>
<dbReference type="PANTHER" id="PTHR43065">
    <property type="entry name" value="SENSOR HISTIDINE KINASE"/>
    <property type="match status" value="1"/>
</dbReference>
<dbReference type="InterPro" id="IPR036890">
    <property type="entry name" value="HATPase_C_sf"/>
</dbReference>
<dbReference type="SMART" id="SM00387">
    <property type="entry name" value="HATPase_c"/>
    <property type="match status" value="1"/>
</dbReference>
<reference evidence="7 8" key="1">
    <citation type="submission" date="2020-04" db="EMBL/GenBank/DDBJ databases">
        <title>Genome-Wide Identification of 5-Methylcytosine Sites in Bacterial Genomes By High-Throughput Sequencing of MspJI Restriction Fragments.</title>
        <authorList>
            <person name="Wu V."/>
        </authorList>
    </citation>
    <scope>NUCLEOTIDE SEQUENCE [LARGE SCALE GENOMIC DNA]</scope>
    <source>
        <strain evidence="7 8">CCAP 1403/13f</strain>
    </source>
</reference>
<accession>A0A6H2BVZ1</accession>
<proteinExistence type="predicted"/>
<sequence length="474" mass="54174">MLAMHSIQNVDQLNLKLESTLQELPVWTIQIETNHPGNELAMLFEEDPLLPGIILTKEKKYVGMISRRLFFEQMSRPYGLGLFAGRPVEYLYNFLQPKTFIYPEDTPIVEATQIALGRSHKQVYEPLVITDQSYQYGLLDFHQLLLANSQIHVLTLNRLQKETEKARIAKADFRDLQHNYSRLLQNDKMIALGQLVAGIAHEINNPMNFIYGNLNYAIEYFQNILYILENYKQELSYADAISEAKEKGIEIEFILEDLPKLLSSMKVGATRVNEIVLSLRNFSRLDQAEIKFVDIHEGIENTLIILKHSLKARPERLEIELIKEYDKLPLIKCYAGQLNQVFMNILANAIDALSESDNLILKTRKNLQIRIRTEITNDNYVIVRIADNGSGISEEVQKRLFDPFFTTKAVGKGTGLGLGLSISYQIVVEKHGGELYCISTPGEGSEFIIKIPVVSNHSDEIQQTSKFMDEFDSK</sequence>
<keyword evidence="4" id="KW-0808">Transferase</keyword>
<dbReference type="InterPro" id="IPR036097">
    <property type="entry name" value="HisK_dim/P_sf"/>
</dbReference>
<dbReference type="KEGG" id="dfs:HGD76_01670"/>
<dbReference type="Gene3D" id="3.30.565.10">
    <property type="entry name" value="Histidine kinase-like ATPase, C-terminal domain"/>
    <property type="match status" value="1"/>
</dbReference>
<protein>
    <recommendedName>
        <fullName evidence="2">histidine kinase</fullName>
        <ecNumber evidence="2">2.7.13.3</ecNumber>
    </recommendedName>
</protein>
<comment type="catalytic activity">
    <reaction evidence="1">
        <text>ATP + protein L-histidine = ADP + protein N-phospho-L-histidine.</text>
        <dbReference type="EC" id="2.7.13.3"/>
    </reaction>
</comment>
<dbReference type="GO" id="GO:0000155">
    <property type="term" value="F:phosphorelay sensor kinase activity"/>
    <property type="evidence" value="ECO:0007669"/>
    <property type="project" value="InterPro"/>
</dbReference>
<dbReference type="InterPro" id="IPR003661">
    <property type="entry name" value="HisK_dim/P_dom"/>
</dbReference>
<dbReference type="SUPFAM" id="SSF55874">
    <property type="entry name" value="ATPase domain of HSP90 chaperone/DNA topoisomerase II/histidine kinase"/>
    <property type="match status" value="1"/>
</dbReference>
<evidence type="ECO:0000313" key="7">
    <source>
        <dbReference type="EMBL" id="QJB43136.1"/>
    </source>
</evidence>
<dbReference type="PANTHER" id="PTHR43065:SF50">
    <property type="entry name" value="HISTIDINE KINASE"/>
    <property type="match status" value="1"/>
</dbReference>
<organism evidence="7 8">
    <name type="scientific">Dolichospermum flos-aquae CCAP 1403/13F</name>
    <dbReference type="NCBI Taxonomy" id="315271"/>
    <lineage>
        <taxon>Bacteria</taxon>
        <taxon>Bacillati</taxon>
        <taxon>Cyanobacteriota</taxon>
        <taxon>Cyanophyceae</taxon>
        <taxon>Nostocales</taxon>
        <taxon>Aphanizomenonaceae</taxon>
        <taxon>Dolichospermum</taxon>
    </lineage>
</organism>
<keyword evidence="5" id="KW-0902">Two-component regulatory system</keyword>
<gene>
    <name evidence="7" type="ORF">HGD76_01670</name>
</gene>
<evidence type="ECO:0000259" key="6">
    <source>
        <dbReference type="PROSITE" id="PS50109"/>
    </source>
</evidence>
<dbReference type="InterPro" id="IPR003594">
    <property type="entry name" value="HATPase_dom"/>
</dbReference>
<dbReference type="EMBL" id="CP051206">
    <property type="protein sequence ID" value="QJB43136.1"/>
    <property type="molecule type" value="Genomic_DNA"/>
</dbReference>
<evidence type="ECO:0000256" key="2">
    <source>
        <dbReference type="ARBA" id="ARBA00012438"/>
    </source>
</evidence>
<dbReference type="RefSeq" id="WP_168650874.1">
    <property type="nucleotide sequence ID" value="NZ_CP051206.1"/>
</dbReference>
<dbReference type="PRINTS" id="PR00344">
    <property type="entry name" value="BCTRLSENSOR"/>
</dbReference>
<evidence type="ECO:0000256" key="1">
    <source>
        <dbReference type="ARBA" id="ARBA00000085"/>
    </source>
</evidence>
<dbReference type="AlphaFoldDB" id="A0A6H2BVZ1"/>
<dbReference type="InterPro" id="IPR005467">
    <property type="entry name" value="His_kinase_dom"/>
</dbReference>
<reference evidence="7 8" key="2">
    <citation type="submission" date="2020-04" db="EMBL/GenBank/DDBJ databases">
        <authorList>
            <person name="Fomenkov A."/>
            <person name="Anton B.P."/>
            <person name="Roberts R.J."/>
        </authorList>
    </citation>
    <scope>NUCLEOTIDE SEQUENCE [LARGE SCALE GENOMIC DNA]</scope>
    <source>
        <strain evidence="7 8">CCAP 1403/13f</strain>
    </source>
</reference>
<evidence type="ECO:0000256" key="3">
    <source>
        <dbReference type="ARBA" id="ARBA00022553"/>
    </source>
</evidence>
<dbReference type="InterPro" id="IPR004358">
    <property type="entry name" value="Sig_transdc_His_kin-like_C"/>
</dbReference>
<dbReference type="Gene3D" id="1.10.287.130">
    <property type="match status" value="1"/>
</dbReference>
<feature type="domain" description="Histidine kinase" evidence="6">
    <location>
        <begin position="198"/>
        <end position="455"/>
    </location>
</feature>
<keyword evidence="3" id="KW-0597">Phosphoprotein</keyword>
<dbReference type="EC" id="2.7.13.3" evidence="2"/>
<evidence type="ECO:0000256" key="5">
    <source>
        <dbReference type="ARBA" id="ARBA00023012"/>
    </source>
</evidence>
<dbReference type="SUPFAM" id="SSF47384">
    <property type="entry name" value="Homodimeric domain of signal transducing histidine kinase"/>
    <property type="match status" value="1"/>
</dbReference>
<dbReference type="SMART" id="SM00388">
    <property type="entry name" value="HisKA"/>
    <property type="match status" value="1"/>
</dbReference>
<dbReference type="Pfam" id="PF02518">
    <property type="entry name" value="HATPase_c"/>
    <property type="match status" value="1"/>
</dbReference>